<keyword evidence="7" id="KW-0963">Cytoplasm</keyword>
<dbReference type="InterPro" id="IPR036291">
    <property type="entry name" value="NAD(P)-bd_dom_sf"/>
</dbReference>
<keyword evidence="2 7" id="KW-0055">Arginine biosynthesis</keyword>
<dbReference type="UniPathway" id="UPA00068">
    <property type="reaction ID" value="UER00108"/>
</dbReference>
<dbReference type="SUPFAM" id="SSF51735">
    <property type="entry name" value="NAD(P)-binding Rossmann-fold domains"/>
    <property type="match status" value="1"/>
</dbReference>
<evidence type="ECO:0000256" key="2">
    <source>
        <dbReference type="ARBA" id="ARBA00022571"/>
    </source>
</evidence>
<dbReference type="Pfam" id="PF22698">
    <property type="entry name" value="Semialdhyde_dhC_1"/>
    <property type="match status" value="1"/>
</dbReference>
<dbReference type="PATRIC" id="fig|1461583.4.peg.2410"/>
<dbReference type="HAMAP" id="MF_00150">
    <property type="entry name" value="ArgC_type1"/>
    <property type="match status" value="1"/>
</dbReference>
<evidence type="ECO:0000256" key="3">
    <source>
        <dbReference type="ARBA" id="ARBA00022605"/>
    </source>
</evidence>
<gene>
    <name evidence="7 10" type="primary">argC</name>
    <name evidence="10" type="ORF">BN1050_02494</name>
</gene>
<dbReference type="InterPro" id="IPR000534">
    <property type="entry name" value="Semialdehyde_DH_NAD-bd"/>
</dbReference>
<evidence type="ECO:0000256" key="8">
    <source>
        <dbReference type="PROSITE-ProRule" id="PRU10010"/>
    </source>
</evidence>
<comment type="subcellular location">
    <subcellularLocation>
        <location evidence="7">Cytoplasm</location>
    </subcellularLocation>
</comment>
<keyword evidence="4 7" id="KW-0521">NADP</keyword>
<evidence type="ECO:0000256" key="4">
    <source>
        <dbReference type="ARBA" id="ARBA00022857"/>
    </source>
</evidence>
<dbReference type="HOGENOM" id="CLU_006384_0_1_9"/>
<dbReference type="EMBL" id="LN483078">
    <property type="protein sequence ID" value="CEA05506.1"/>
    <property type="molecule type" value="Genomic_DNA"/>
</dbReference>
<dbReference type="InterPro" id="IPR058924">
    <property type="entry name" value="AGPR_dimerisation_dom"/>
</dbReference>
<dbReference type="NCBIfam" id="TIGR01850">
    <property type="entry name" value="argC"/>
    <property type="match status" value="1"/>
</dbReference>
<dbReference type="GO" id="GO:0051287">
    <property type="term" value="F:NAD binding"/>
    <property type="evidence" value="ECO:0007669"/>
    <property type="project" value="InterPro"/>
</dbReference>
<dbReference type="Gene3D" id="3.40.50.720">
    <property type="entry name" value="NAD(P)-binding Rossmann-like Domain"/>
    <property type="match status" value="1"/>
</dbReference>
<dbReference type="GO" id="GO:0070401">
    <property type="term" value="F:NADP+ binding"/>
    <property type="evidence" value="ECO:0007669"/>
    <property type="project" value="InterPro"/>
</dbReference>
<comment type="pathway">
    <text evidence="1 7">Amino-acid biosynthesis; L-arginine biosynthesis; N(2)-acetyl-L-ornithine from L-glutamate: step 3/4.</text>
</comment>
<dbReference type="InterPro" id="IPR050085">
    <property type="entry name" value="AGPR"/>
</dbReference>
<dbReference type="SUPFAM" id="SSF55347">
    <property type="entry name" value="Glyceraldehyde-3-phosphate dehydrogenase-like, C-terminal domain"/>
    <property type="match status" value="1"/>
</dbReference>
<comment type="catalytic activity">
    <reaction evidence="6 7">
        <text>N-acetyl-L-glutamate 5-semialdehyde + phosphate + NADP(+) = N-acetyl-L-glutamyl 5-phosphate + NADPH + H(+)</text>
        <dbReference type="Rhea" id="RHEA:21588"/>
        <dbReference type="ChEBI" id="CHEBI:15378"/>
        <dbReference type="ChEBI" id="CHEBI:29123"/>
        <dbReference type="ChEBI" id="CHEBI:43474"/>
        <dbReference type="ChEBI" id="CHEBI:57783"/>
        <dbReference type="ChEBI" id="CHEBI:57936"/>
        <dbReference type="ChEBI" id="CHEBI:58349"/>
        <dbReference type="EC" id="1.2.1.38"/>
    </reaction>
</comment>
<comment type="function">
    <text evidence="7">Catalyzes the NADPH-dependent reduction of N-acetyl-5-glutamyl phosphate to yield N-acetyl-L-glutamate 5-semialdehyde.</text>
</comment>
<protein>
    <recommendedName>
        <fullName evidence="7">N-acetyl-gamma-glutamyl-phosphate reductase</fullName>
        <shortName evidence="7">AGPR</shortName>
        <ecNumber evidence="7">1.2.1.38</ecNumber>
    </recommendedName>
    <alternativeName>
        <fullName evidence="7">N-acetyl-glutamate semialdehyde dehydrogenase</fullName>
        <shortName evidence="7">NAGSA dehydrogenase</shortName>
    </alternativeName>
</protein>
<dbReference type="Gene3D" id="3.30.360.10">
    <property type="entry name" value="Dihydrodipicolinate Reductase, domain 2"/>
    <property type="match status" value="1"/>
</dbReference>
<dbReference type="Pfam" id="PF01118">
    <property type="entry name" value="Semialdhyde_dh"/>
    <property type="match status" value="1"/>
</dbReference>
<evidence type="ECO:0000313" key="10">
    <source>
        <dbReference type="EMBL" id="CEA05506.1"/>
    </source>
</evidence>
<name>A0A078ML68_9BACL</name>
<sequence length="344" mass="37478">MKVGIIGATGYGGIELIRFLHNHKEMEELHLFTSSEEGVSFSQKFGHLSHIVDHSLQKIDNAALAQLDVVFTSTPAGVASKLMPSLIGTGPKLIDLSGDFRLKDTALYEAWYHKPAADADAVAKSVYGLTEWNEQAVKDAALIANPGCYPTATLLSILPLIKHKLIDPSFLIVDAKSGISGAGNKPSQGTHYSEANEGFSIYKANEHQHIPEIEQAIKNFAGVDTTITFNTHLVPMTRGILTTSYAPMMPNVTEQQLYECLQATYQNHPFVRVLKDANAISTGRVKGSNYCDMFVKVDPRTNRATIVSVIDNLVKGAAGQAIQNMNVQFGFDQMTGLDVVPLFI</sequence>
<evidence type="ECO:0000256" key="5">
    <source>
        <dbReference type="ARBA" id="ARBA00023002"/>
    </source>
</evidence>
<dbReference type="PANTHER" id="PTHR32338">
    <property type="entry name" value="N-ACETYL-GAMMA-GLUTAMYL-PHOSPHATE REDUCTASE, CHLOROPLASTIC-RELATED-RELATED"/>
    <property type="match status" value="1"/>
</dbReference>
<dbReference type="FunFam" id="3.30.360.10:FF:000014">
    <property type="entry name" value="N-acetyl-gamma-glutamyl-phosphate reductase"/>
    <property type="match status" value="1"/>
</dbReference>
<proteinExistence type="inferred from homology"/>
<dbReference type="GO" id="GO:0006526">
    <property type="term" value="P:L-arginine biosynthetic process"/>
    <property type="evidence" value="ECO:0007669"/>
    <property type="project" value="UniProtKB-UniRule"/>
</dbReference>
<dbReference type="GO" id="GO:0003942">
    <property type="term" value="F:N-acetyl-gamma-glutamyl-phosphate reductase activity"/>
    <property type="evidence" value="ECO:0007669"/>
    <property type="project" value="UniProtKB-UniRule"/>
</dbReference>
<evidence type="ECO:0000256" key="7">
    <source>
        <dbReference type="HAMAP-Rule" id="MF_00150"/>
    </source>
</evidence>
<feature type="domain" description="Semialdehyde dehydrogenase NAD-binding" evidence="9">
    <location>
        <begin position="2"/>
        <end position="140"/>
    </location>
</feature>
<dbReference type="SMART" id="SM00859">
    <property type="entry name" value="Semialdhyde_dh"/>
    <property type="match status" value="1"/>
</dbReference>
<dbReference type="InterPro" id="IPR023013">
    <property type="entry name" value="AGPR_AS"/>
</dbReference>
<reference evidence="10" key="1">
    <citation type="submission" date="2014-07" db="EMBL/GenBank/DDBJ databases">
        <authorList>
            <person name="Urmite Genomes Urmite Genomes"/>
        </authorList>
    </citation>
    <scope>NUCLEOTIDE SEQUENCE</scope>
    <source>
        <strain evidence="10">13S34_air</strain>
    </source>
</reference>
<dbReference type="AlphaFoldDB" id="A0A078ML68"/>
<organism evidence="10">
    <name type="scientific">Metalysinibacillus saudimassiliensis</name>
    <dbReference type="NCBI Taxonomy" id="1461583"/>
    <lineage>
        <taxon>Bacteria</taxon>
        <taxon>Bacillati</taxon>
        <taxon>Bacillota</taxon>
        <taxon>Bacilli</taxon>
        <taxon>Bacillales</taxon>
        <taxon>Caryophanaceae</taxon>
        <taxon>Metalysinibacillus</taxon>
    </lineage>
</organism>
<keyword evidence="5 7" id="KW-0560">Oxidoreductase</keyword>
<evidence type="ECO:0000256" key="1">
    <source>
        <dbReference type="ARBA" id="ARBA00004862"/>
    </source>
</evidence>
<evidence type="ECO:0000259" key="9">
    <source>
        <dbReference type="SMART" id="SM00859"/>
    </source>
</evidence>
<evidence type="ECO:0000256" key="6">
    <source>
        <dbReference type="ARBA" id="ARBA00050557"/>
    </source>
</evidence>
<dbReference type="EC" id="1.2.1.38" evidence="7"/>
<dbReference type="PROSITE" id="PS01224">
    <property type="entry name" value="ARGC"/>
    <property type="match status" value="1"/>
</dbReference>
<dbReference type="CDD" id="cd23934">
    <property type="entry name" value="AGPR_1_C"/>
    <property type="match status" value="1"/>
</dbReference>
<keyword evidence="3 7" id="KW-0028">Amino-acid biosynthesis</keyword>
<feature type="active site" evidence="7 8">
    <location>
        <position position="148"/>
    </location>
</feature>
<comment type="similarity">
    <text evidence="7">Belongs to the NAGSA dehydrogenase family. Type 1 subfamily.</text>
</comment>
<dbReference type="InterPro" id="IPR000706">
    <property type="entry name" value="AGPR_type-1"/>
</dbReference>
<accession>A0A078ML68</accession>
<dbReference type="CDD" id="cd17895">
    <property type="entry name" value="AGPR_1_N"/>
    <property type="match status" value="1"/>
</dbReference>
<dbReference type="GO" id="GO:0005737">
    <property type="term" value="C:cytoplasm"/>
    <property type="evidence" value="ECO:0007669"/>
    <property type="project" value="UniProtKB-SubCell"/>
</dbReference>
<dbReference type="PANTHER" id="PTHR32338:SF10">
    <property type="entry name" value="N-ACETYL-GAMMA-GLUTAMYL-PHOSPHATE REDUCTASE, CHLOROPLASTIC-RELATED"/>
    <property type="match status" value="1"/>
</dbReference>